<organism evidence="1">
    <name type="scientific">Proboscia inermis</name>
    <dbReference type="NCBI Taxonomy" id="420281"/>
    <lineage>
        <taxon>Eukaryota</taxon>
        <taxon>Sar</taxon>
        <taxon>Stramenopiles</taxon>
        <taxon>Ochrophyta</taxon>
        <taxon>Bacillariophyta</taxon>
        <taxon>Coscinodiscophyceae</taxon>
        <taxon>Rhizosoleniophycidae</taxon>
        <taxon>Rhizosoleniales</taxon>
        <taxon>Rhizosoleniaceae</taxon>
        <taxon>Proboscia</taxon>
    </lineage>
</organism>
<sequence>MTDAELNSALFSRGRGEASFFGGTTVSLGSRIMRFVHRERKQSIGAFADLALIAQQTQEFGVLFIHKIQNVPGVIRNVDKVPCNAFTLVLLLLELYDEVLNFFCSAPL</sequence>
<dbReference type="AlphaFoldDB" id="A0A7S0CBH6"/>
<accession>A0A7S0CBH6</accession>
<reference evidence="1" key="1">
    <citation type="submission" date="2021-01" db="EMBL/GenBank/DDBJ databases">
        <authorList>
            <person name="Corre E."/>
            <person name="Pelletier E."/>
            <person name="Niang G."/>
            <person name="Scheremetjew M."/>
            <person name="Finn R."/>
            <person name="Kale V."/>
            <person name="Holt S."/>
            <person name="Cochrane G."/>
            <person name="Meng A."/>
            <person name="Brown T."/>
            <person name="Cohen L."/>
        </authorList>
    </citation>
    <scope>NUCLEOTIDE SEQUENCE</scope>
    <source>
        <strain evidence="1">CCAP1064/1</strain>
    </source>
</reference>
<evidence type="ECO:0000313" key="1">
    <source>
        <dbReference type="EMBL" id="CAD8417143.1"/>
    </source>
</evidence>
<gene>
    <name evidence="1" type="ORF">PINE0816_LOCUS13278</name>
</gene>
<proteinExistence type="predicted"/>
<protein>
    <submittedName>
        <fullName evidence="1">Uncharacterized protein</fullName>
    </submittedName>
</protein>
<name>A0A7S0CBH6_9STRA</name>
<dbReference type="EMBL" id="HBEL01028672">
    <property type="protein sequence ID" value="CAD8417143.1"/>
    <property type="molecule type" value="Transcribed_RNA"/>
</dbReference>